<dbReference type="Proteomes" id="UP000308886">
    <property type="component" value="Unassembled WGS sequence"/>
</dbReference>
<sequence length="139" mass="16007">MGYTLRQKEELLDKLEQISESVTVIAERIKGIDSLDELMVTPWGMTTLDACIMRLQVIGELVRAIDCKTEGLLFEQYPSIPWKRIVGMRNIISHEYANIDYHLIWDVFTTHLPILGKEVEKIKKDLGQCDISENAEENI</sequence>
<keyword evidence="2" id="KW-1185">Reference proteome</keyword>
<evidence type="ECO:0000313" key="2">
    <source>
        <dbReference type="Proteomes" id="UP000308886"/>
    </source>
</evidence>
<proteinExistence type="predicted"/>
<accession>A0AC61QU47</accession>
<evidence type="ECO:0000313" key="1">
    <source>
        <dbReference type="EMBL" id="TGX84174.1"/>
    </source>
</evidence>
<comment type="caution">
    <text evidence="1">The sequence shown here is derived from an EMBL/GenBank/DDBJ whole genome shotgun (WGS) entry which is preliminary data.</text>
</comment>
<reference evidence="1" key="1">
    <citation type="submission" date="2019-04" db="EMBL/GenBank/DDBJ databases">
        <title>Microbes associate with the intestines of laboratory mice.</title>
        <authorList>
            <person name="Navarre W."/>
            <person name="Wong E."/>
            <person name="Huang K."/>
            <person name="Tropini C."/>
            <person name="Ng K."/>
            <person name="Yu B."/>
        </authorList>
    </citation>
    <scope>NUCLEOTIDE SEQUENCE</scope>
    <source>
        <strain evidence="1">NM73_A23</strain>
    </source>
</reference>
<gene>
    <name evidence="1" type="ORF">E5358_00625</name>
</gene>
<organism evidence="1 2">
    <name type="scientific">Palleniella muris</name>
    <dbReference type="NCBI Taxonomy" id="3038145"/>
    <lineage>
        <taxon>Bacteria</taxon>
        <taxon>Pseudomonadati</taxon>
        <taxon>Bacteroidota</taxon>
        <taxon>Bacteroidia</taxon>
        <taxon>Bacteroidales</taxon>
        <taxon>Prevotellaceae</taxon>
        <taxon>Palleniella</taxon>
    </lineage>
</organism>
<name>A0AC61QU47_9BACT</name>
<dbReference type="EMBL" id="SRZC01000001">
    <property type="protein sequence ID" value="TGX84174.1"/>
    <property type="molecule type" value="Genomic_DNA"/>
</dbReference>
<protein>
    <submittedName>
        <fullName evidence="1">DUF86 domain-containing protein</fullName>
    </submittedName>
</protein>